<evidence type="ECO:0000313" key="2">
    <source>
        <dbReference type="EMBL" id="TGZ55885.1"/>
    </source>
</evidence>
<dbReference type="AlphaFoldDB" id="A0A4S2L038"/>
<keyword evidence="3" id="KW-1185">Reference proteome</keyword>
<sequence>MIIFIALFTFGLLTGFVTRRIPDYDQCIENCGKDPLDDLEESRKFDACRDECIGVELNVCVGEAIDAANRRKCMKKARKRCVANCVEDAECIQDCRSIYS</sequence>
<accession>A0A4S2L038</accession>
<name>A0A4S2L038_OPIFE</name>
<dbReference type="Proteomes" id="UP000308267">
    <property type="component" value="Unassembled WGS sequence"/>
</dbReference>
<gene>
    <name evidence="2" type="ORF">CRM22_010283</name>
</gene>
<keyword evidence="1" id="KW-0732">Signal</keyword>
<dbReference type="EMBL" id="SJOL01009752">
    <property type="protein sequence ID" value="TGZ55885.1"/>
    <property type="molecule type" value="Genomic_DNA"/>
</dbReference>
<reference evidence="2 3" key="1">
    <citation type="journal article" date="2019" name="BMC Genomics">
        <title>New insights from Opisthorchis felineus genome: update on genomics of the epidemiologically important liver flukes.</title>
        <authorList>
            <person name="Ershov N.I."/>
            <person name="Mordvinov V.A."/>
            <person name="Prokhortchouk E.B."/>
            <person name="Pakharukova M.Y."/>
            <person name="Gunbin K.V."/>
            <person name="Ustyantsev K."/>
            <person name="Genaev M.A."/>
            <person name="Blinov A.G."/>
            <person name="Mazur A."/>
            <person name="Boulygina E."/>
            <person name="Tsygankova S."/>
            <person name="Khrameeva E."/>
            <person name="Chekanov N."/>
            <person name="Fan G."/>
            <person name="Xiao A."/>
            <person name="Zhang H."/>
            <person name="Xu X."/>
            <person name="Yang H."/>
            <person name="Solovyev V."/>
            <person name="Lee S.M."/>
            <person name="Liu X."/>
            <person name="Afonnikov D.A."/>
            <person name="Skryabin K.G."/>
        </authorList>
    </citation>
    <scope>NUCLEOTIDE SEQUENCE [LARGE SCALE GENOMIC DNA]</scope>
    <source>
        <strain evidence="2">AK-0245</strain>
        <tissue evidence="2">Whole organism</tissue>
    </source>
</reference>
<protein>
    <submittedName>
        <fullName evidence="2">Uncharacterized protein</fullName>
    </submittedName>
</protein>
<comment type="caution">
    <text evidence="2">The sequence shown here is derived from an EMBL/GenBank/DDBJ whole genome shotgun (WGS) entry which is preliminary data.</text>
</comment>
<evidence type="ECO:0000256" key="1">
    <source>
        <dbReference type="SAM" id="SignalP"/>
    </source>
</evidence>
<organism evidence="2 3">
    <name type="scientific">Opisthorchis felineus</name>
    <dbReference type="NCBI Taxonomy" id="147828"/>
    <lineage>
        <taxon>Eukaryota</taxon>
        <taxon>Metazoa</taxon>
        <taxon>Spiralia</taxon>
        <taxon>Lophotrochozoa</taxon>
        <taxon>Platyhelminthes</taxon>
        <taxon>Trematoda</taxon>
        <taxon>Digenea</taxon>
        <taxon>Opisthorchiida</taxon>
        <taxon>Opisthorchiata</taxon>
        <taxon>Opisthorchiidae</taxon>
        <taxon>Opisthorchis</taxon>
    </lineage>
</organism>
<dbReference type="OrthoDB" id="10411750at2759"/>
<evidence type="ECO:0000313" key="3">
    <source>
        <dbReference type="Proteomes" id="UP000308267"/>
    </source>
</evidence>
<proteinExistence type="predicted"/>
<feature type="chain" id="PRO_5020619091" evidence="1">
    <location>
        <begin position="16"/>
        <end position="100"/>
    </location>
</feature>
<feature type="signal peptide" evidence="1">
    <location>
        <begin position="1"/>
        <end position="15"/>
    </location>
</feature>